<protein>
    <submittedName>
        <fullName evidence="1 2">Uncharacterized protein</fullName>
    </submittedName>
</protein>
<reference evidence="2" key="2">
    <citation type="submission" date="2018-02" db="UniProtKB">
        <authorList>
            <consortium name="EnsemblPlants"/>
        </authorList>
    </citation>
    <scope>IDENTIFICATION</scope>
    <source>
        <strain evidence="2">Williams 82</strain>
    </source>
</reference>
<evidence type="ECO:0000313" key="1">
    <source>
        <dbReference type="EMBL" id="KRG94658.1"/>
    </source>
</evidence>
<organism evidence="1">
    <name type="scientific">Glycine max</name>
    <name type="common">Soybean</name>
    <name type="synonym">Glycine hispida</name>
    <dbReference type="NCBI Taxonomy" id="3847"/>
    <lineage>
        <taxon>Eukaryota</taxon>
        <taxon>Viridiplantae</taxon>
        <taxon>Streptophyta</taxon>
        <taxon>Embryophyta</taxon>
        <taxon>Tracheophyta</taxon>
        <taxon>Spermatophyta</taxon>
        <taxon>Magnoliopsida</taxon>
        <taxon>eudicotyledons</taxon>
        <taxon>Gunneridae</taxon>
        <taxon>Pentapetalae</taxon>
        <taxon>rosids</taxon>
        <taxon>fabids</taxon>
        <taxon>Fabales</taxon>
        <taxon>Fabaceae</taxon>
        <taxon>Papilionoideae</taxon>
        <taxon>50 kb inversion clade</taxon>
        <taxon>NPAAA clade</taxon>
        <taxon>indigoferoid/millettioid clade</taxon>
        <taxon>Phaseoleae</taxon>
        <taxon>Glycine</taxon>
        <taxon>Glycine subgen. Soja</taxon>
    </lineage>
</organism>
<evidence type="ECO:0000313" key="2">
    <source>
        <dbReference type="EnsemblPlants" id="KRG94658"/>
    </source>
</evidence>
<dbReference type="EnsemblPlants" id="KRG94658">
    <property type="protein sequence ID" value="KRG94658"/>
    <property type="gene ID" value="GLYMA_19G099800"/>
</dbReference>
<reference evidence="1 2" key="1">
    <citation type="journal article" date="2010" name="Nature">
        <title>Genome sequence of the palaeopolyploid soybean.</title>
        <authorList>
            <person name="Schmutz J."/>
            <person name="Cannon S.B."/>
            <person name="Schlueter J."/>
            <person name="Ma J."/>
            <person name="Mitros T."/>
            <person name="Nelson W."/>
            <person name="Hyten D.L."/>
            <person name="Song Q."/>
            <person name="Thelen J.J."/>
            <person name="Cheng J."/>
            <person name="Xu D."/>
            <person name="Hellsten U."/>
            <person name="May G.D."/>
            <person name="Yu Y."/>
            <person name="Sakurai T."/>
            <person name="Umezawa T."/>
            <person name="Bhattacharyya M.K."/>
            <person name="Sandhu D."/>
            <person name="Valliyodan B."/>
            <person name="Lindquist E."/>
            <person name="Peto M."/>
            <person name="Grant D."/>
            <person name="Shu S."/>
            <person name="Goodstein D."/>
            <person name="Barry K."/>
            <person name="Futrell-Griggs M."/>
            <person name="Abernathy B."/>
            <person name="Du J."/>
            <person name="Tian Z."/>
            <person name="Zhu L."/>
            <person name="Gill N."/>
            <person name="Joshi T."/>
            <person name="Libault M."/>
            <person name="Sethuraman A."/>
            <person name="Zhang X.-C."/>
            <person name="Shinozaki K."/>
            <person name="Nguyen H.T."/>
            <person name="Wing R.A."/>
            <person name="Cregan P."/>
            <person name="Specht J."/>
            <person name="Grimwood J."/>
            <person name="Rokhsar D."/>
            <person name="Stacey G."/>
            <person name="Shoemaker R.C."/>
            <person name="Jackson S.A."/>
        </authorList>
    </citation>
    <scope>NUCLEOTIDE SEQUENCE</scope>
    <source>
        <strain evidence="2">cv. Williams 82</strain>
        <tissue evidence="1">Callus</tissue>
    </source>
</reference>
<dbReference type="EMBL" id="CM000852">
    <property type="protein sequence ID" value="KRG94658.1"/>
    <property type="molecule type" value="Genomic_DNA"/>
</dbReference>
<dbReference type="AlphaFoldDB" id="A0A0R0ETU7"/>
<evidence type="ECO:0000313" key="3">
    <source>
        <dbReference type="Proteomes" id="UP000008827"/>
    </source>
</evidence>
<accession>A0A0R0ETU7</accession>
<proteinExistence type="predicted"/>
<name>A0A0R0ETU7_SOYBN</name>
<dbReference type="Proteomes" id="UP000008827">
    <property type="component" value="Chromosome 19"/>
</dbReference>
<reference evidence="1" key="3">
    <citation type="submission" date="2018-07" db="EMBL/GenBank/DDBJ databases">
        <title>WGS assembly of Glycine max.</title>
        <authorList>
            <person name="Schmutz J."/>
            <person name="Cannon S."/>
            <person name="Schlueter J."/>
            <person name="Ma J."/>
            <person name="Mitros T."/>
            <person name="Nelson W."/>
            <person name="Hyten D."/>
            <person name="Song Q."/>
            <person name="Thelen J."/>
            <person name="Cheng J."/>
            <person name="Xu D."/>
            <person name="Hellsten U."/>
            <person name="May G."/>
            <person name="Yu Y."/>
            <person name="Sakurai T."/>
            <person name="Umezawa T."/>
            <person name="Bhattacharyya M."/>
            <person name="Sandhu D."/>
            <person name="Valliyodan B."/>
            <person name="Lindquist E."/>
            <person name="Peto M."/>
            <person name="Grant D."/>
            <person name="Shu S."/>
            <person name="Goodstein D."/>
            <person name="Barry K."/>
            <person name="Futrell-Griggs M."/>
            <person name="Abernathy B."/>
            <person name="Du J."/>
            <person name="Tian Z."/>
            <person name="Zhu L."/>
            <person name="Gill N."/>
            <person name="Joshi T."/>
            <person name="Libault M."/>
            <person name="Sethuraman A."/>
            <person name="Zhang X."/>
            <person name="Shinozaki K."/>
            <person name="Nguyen H."/>
            <person name="Wing R."/>
            <person name="Cregan P."/>
            <person name="Specht J."/>
            <person name="Grimwood J."/>
            <person name="Rokhsar D."/>
            <person name="Stacey G."/>
            <person name="Shoemaker R."/>
            <person name="Jackson S."/>
        </authorList>
    </citation>
    <scope>NUCLEOTIDE SEQUENCE</scope>
    <source>
        <tissue evidence="1">Callus</tissue>
    </source>
</reference>
<dbReference type="InParanoid" id="A0A0R0ETU7"/>
<sequence>MDEVEKMFPRFFGAACALVVLTQCSFVFEEECEIFLSLDLGHLTLWADPKEIQRGQVAPESVTLYHAGLI</sequence>
<gene>
    <name evidence="1" type="ORF">GLYMA_19G099800</name>
</gene>
<keyword evidence="3" id="KW-1185">Reference proteome</keyword>
<dbReference type="Gramene" id="KRG94658">
    <property type="protein sequence ID" value="KRG94658"/>
    <property type="gene ID" value="GLYMA_19G099800"/>
</dbReference>